<organism evidence="3 4">
    <name type="scientific">Spirobacillus cienkowskii</name>
    <dbReference type="NCBI Taxonomy" id="495820"/>
    <lineage>
        <taxon>Bacteria</taxon>
        <taxon>Pseudomonadati</taxon>
        <taxon>Bdellovibrionota</taxon>
        <taxon>Oligoflexia</taxon>
        <taxon>Silvanigrellales</taxon>
        <taxon>Spirobacillus</taxon>
    </lineage>
</organism>
<comment type="caution">
    <text evidence="3">The sequence shown here is derived from an EMBL/GenBank/DDBJ whole genome shotgun (WGS) entry which is preliminary data.</text>
</comment>
<dbReference type="Gene3D" id="3.40.30.10">
    <property type="entry name" value="Glutaredoxin"/>
    <property type="match status" value="1"/>
</dbReference>
<sequence>MVSQKKLFVTASIQSFCIVMCLFFNALVSHVALSAEEKKKDTAAAATPPPPQAAPQTPGQPGVGAGVGGEMPMAPVRSLPRHMEFPRITYGSEPSVEGEMEHHFTSMRFWYVAIIASWNPRSSEIAEVFNKNYKQFALRKIGVIALFSNDTVVSVTEWRKKNNLLFLNDFASRNLLDALKNPKVPTVWLVGSQGEILQRLEMPNKEKMLESVQKVMILTGF</sequence>
<feature type="chain" id="PRO_5016802712" description="DUF4174 domain-containing protein" evidence="2">
    <location>
        <begin position="35"/>
        <end position="221"/>
    </location>
</feature>
<feature type="signal peptide" evidence="2">
    <location>
        <begin position="1"/>
        <end position="34"/>
    </location>
</feature>
<reference evidence="3" key="1">
    <citation type="submission" date="2018-04" db="EMBL/GenBank/DDBJ databases">
        <title>Draft genome sequence of the Candidatus Spirobacillus cienkowskii, a pathogen of freshwater Daphnia species, reconstructed from hemolymph metagenomic reads.</title>
        <authorList>
            <person name="Bresciani L."/>
            <person name="Lemos L.N."/>
            <person name="Wale N."/>
            <person name="Lin J.Y."/>
            <person name="Fernandes G.R."/>
            <person name="Duffy M.A."/>
            <person name="Rodrigues J.M."/>
        </authorList>
    </citation>
    <scope>NUCLEOTIDE SEQUENCE [LARGE SCALE GENOMIC DNA]</scope>
    <source>
        <strain evidence="3">Binning01</strain>
    </source>
</reference>
<keyword evidence="2" id="KW-0732">Signal</keyword>
<evidence type="ECO:0000313" key="3">
    <source>
        <dbReference type="EMBL" id="RDB35213.1"/>
    </source>
</evidence>
<protein>
    <recommendedName>
        <fullName evidence="5">DUF4174 domain-containing protein</fullName>
    </recommendedName>
</protein>
<proteinExistence type="predicted"/>
<dbReference type="EMBL" id="QOVW01000096">
    <property type="protein sequence ID" value="RDB35213.1"/>
    <property type="molecule type" value="Genomic_DNA"/>
</dbReference>
<dbReference type="AlphaFoldDB" id="A0A369KTY2"/>
<feature type="region of interest" description="Disordered" evidence="1">
    <location>
        <begin position="42"/>
        <end position="67"/>
    </location>
</feature>
<keyword evidence="4" id="KW-1185">Reference proteome</keyword>
<dbReference type="RefSeq" id="WP_338636946.1">
    <property type="nucleotide sequence ID" value="NZ_CP146516.1"/>
</dbReference>
<evidence type="ECO:0000256" key="1">
    <source>
        <dbReference type="SAM" id="MobiDB-lite"/>
    </source>
</evidence>
<dbReference type="SUPFAM" id="SSF52833">
    <property type="entry name" value="Thioredoxin-like"/>
    <property type="match status" value="1"/>
</dbReference>
<name>A0A369KTY2_9BACT</name>
<dbReference type="Proteomes" id="UP000253934">
    <property type="component" value="Unassembled WGS sequence"/>
</dbReference>
<dbReference type="InterPro" id="IPR036249">
    <property type="entry name" value="Thioredoxin-like_sf"/>
</dbReference>
<evidence type="ECO:0008006" key="5">
    <source>
        <dbReference type="Google" id="ProtNLM"/>
    </source>
</evidence>
<evidence type="ECO:0000256" key="2">
    <source>
        <dbReference type="SAM" id="SignalP"/>
    </source>
</evidence>
<gene>
    <name evidence="3" type="ORF">DCC88_11325</name>
</gene>
<accession>A0A369KTY2</accession>
<evidence type="ECO:0000313" key="4">
    <source>
        <dbReference type="Proteomes" id="UP000253934"/>
    </source>
</evidence>